<dbReference type="AlphaFoldDB" id="A0A7S2RY10"/>
<proteinExistence type="predicted"/>
<name>A0A7S2RY10_9STRA</name>
<dbReference type="EMBL" id="HBHK01013085">
    <property type="protein sequence ID" value="CAD9683854.1"/>
    <property type="molecule type" value="Transcribed_RNA"/>
</dbReference>
<dbReference type="PANTHER" id="PTHR33844:SF1">
    <property type="entry name" value="SULFOTRANSFERASE DOMAIN-CONTAINING PROTEIN"/>
    <property type="match status" value="1"/>
</dbReference>
<dbReference type="SUPFAM" id="SSF52540">
    <property type="entry name" value="P-loop containing nucleoside triphosphate hydrolases"/>
    <property type="match status" value="1"/>
</dbReference>
<reference evidence="1" key="1">
    <citation type="submission" date="2021-01" db="EMBL/GenBank/DDBJ databases">
        <authorList>
            <person name="Corre E."/>
            <person name="Pelletier E."/>
            <person name="Niang G."/>
            <person name="Scheremetjew M."/>
            <person name="Finn R."/>
            <person name="Kale V."/>
            <person name="Holt S."/>
            <person name="Cochrane G."/>
            <person name="Meng A."/>
            <person name="Brown T."/>
            <person name="Cohen L."/>
        </authorList>
    </citation>
    <scope>NUCLEOTIDE SEQUENCE</scope>
    <source>
        <strain evidence="1">NY070348D</strain>
    </source>
</reference>
<gene>
    <name evidence="1" type="ORF">QSP1433_LOCUS8221</name>
</gene>
<protein>
    <submittedName>
        <fullName evidence="1">Uncharacterized protein</fullName>
    </submittedName>
</protein>
<accession>A0A7S2RY10</accession>
<dbReference type="Gene3D" id="3.40.50.300">
    <property type="entry name" value="P-loop containing nucleotide triphosphate hydrolases"/>
    <property type="match status" value="1"/>
</dbReference>
<sequence length="481" mass="53719">MKMRSSSTNSCWGSPKGVLVCVGVASGVAALGWLAFGLCMRKGKCAPEFEKRVPRESGKAARFTVMDVKKHGGAVFSDNLEQISAVDDGCEVCVGEVLSNEDMMVYCIDSIVDPASGEYRTIVCFVDIQDKEKLWTEAFLDRGIRQWIRPNSKAYLVTVDTLVDYIAKNGLDDDIRSGSKELSFVWNTGRCGSTLMHKVLLASRKVCSFSEPMWLDQITRGNKAFSYVSSADEWARIIRALVVCDIALSPKHLKQCKYISYNPKAFTTYEAMEYVFKAFENDAQPLKHMYMYRKAAGVVNSFGSLFLGSRSRFERFLLYLISPVTVGLMKMKHKYSSSLQKSVEQEGPIPLPSSSIVVAKIAAGWLNNVQYWCDMSTSRRELERALIVRFDEITDKSKQRAIVSKVFEQFYSCNEPDVINSAMEAFNTDSQKGSSMSSKTKRVEALSVADRKALVEATKRIRGPVQVDPKGNILIEGSLQA</sequence>
<dbReference type="InterPro" id="IPR027417">
    <property type="entry name" value="P-loop_NTPase"/>
</dbReference>
<dbReference type="PANTHER" id="PTHR33844">
    <property type="entry name" value="SULFOTRANSFER_1 DOMAIN-CONTAINING PROTEIN"/>
    <property type="match status" value="1"/>
</dbReference>
<organism evidence="1">
    <name type="scientific">Mucochytrium quahogii</name>
    <dbReference type="NCBI Taxonomy" id="96639"/>
    <lineage>
        <taxon>Eukaryota</taxon>
        <taxon>Sar</taxon>
        <taxon>Stramenopiles</taxon>
        <taxon>Bigyra</taxon>
        <taxon>Labyrinthulomycetes</taxon>
        <taxon>Thraustochytrida</taxon>
        <taxon>Thraustochytriidae</taxon>
        <taxon>Mucochytrium</taxon>
    </lineage>
</organism>
<evidence type="ECO:0000313" key="1">
    <source>
        <dbReference type="EMBL" id="CAD9683854.1"/>
    </source>
</evidence>